<feature type="domain" description="VWFA" evidence="6">
    <location>
        <begin position="34"/>
        <end position="208"/>
    </location>
</feature>
<dbReference type="PANTHER" id="PTHR24020:SF86">
    <property type="entry name" value="COLLAGEN, TYPE VI, ALPHA 4"/>
    <property type="match status" value="1"/>
</dbReference>
<dbReference type="STRING" id="32507.ENSNBRP00000000238"/>
<protein>
    <recommendedName>
        <fullName evidence="6">VWFA domain-containing protein</fullName>
    </recommendedName>
</protein>
<evidence type="ECO:0000259" key="6">
    <source>
        <dbReference type="PROSITE" id="PS50234"/>
    </source>
</evidence>
<dbReference type="InterPro" id="IPR036465">
    <property type="entry name" value="vWFA_dom_sf"/>
</dbReference>
<evidence type="ECO:0000256" key="1">
    <source>
        <dbReference type="ARBA" id="ARBA00004613"/>
    </source>
</evidence>
<dbReference type="InterPro" id="IPR050525">
    <property type="entry name" value="ECM_Assembly_Org"/>
</dbReference>
<dbReference type="InterPro" id="IPR002035">
    <property type="entry name" value="VWF_A"/>
</dbReference>
<evidence type="ECO:0000256" key="2">
    <source>
        <dbReference type="ARBA" id="ARBA00022525"/>
    </source>
</evidence>
<comment type="subcellular location">
    <subcellularLocation>
        <location evidence="1">Secreted</location>
    </subcellularLocation>
</comment>
<reference evidence="7" key="2">
    <citation type="submission" date="2025-09" db="UniProtKB">
        <authorList>
            <consortium name="Ensembl"/>
        </authorList>
    </citation>
    <scope>IDENTIFICATION</scope>
</reference>
<dbReference type="Gene3D" id="3.40.50.410">
    <property type="entry name" value="von Willebrand factor, type A domain"/>
    <property type="match status" value="1"/>
</dbReference>
<dbReference type="AlphaFoldDB" id="A0A3Q4G2W4"/>
<keyword evidence="2" id="KW-0964">Secreted</keyword>
<dbReference type="Proteomes" id="UP000261580">
    <property type="component" value="Unassembled WGS sequence"/>
</dbReference>
<evidence type="ECO:0000313" key="7">
    <source>
        <dbReference type="Ensembl" id="ENSNBRP00000000238.1"/>
    </source>
</evidence>
<dbReference type="Bgee" id="ENSNBRG00000000220">
    <property type="expression patterns" value="Expressed in testis"/>
</dbReference>
<dbReference type="SUPFAM" id="SSF53300">
    <property type="entry name" value="vWA-like"/>
    <property type="match status" value="1"/>
</dbReference>
<accession>A0A3Q4G2W4</accession>
<evidence type="ECO:0000256" key="3">
    <source>
        <dbReference type="ARBA" id="ARBA00022729"/>
    </source>
</evidence>
<keyword evidence="4" id="KW-0677">Repeat</keyword>
<dbReference type="Pfam" id="PF00092">
    <property type="entry name" value="VWA"/>
    <property type="match status" value="1"/>
</dbReference>
<organism evidence="7 8">
    <name type="scientific">Neolamprologus brichardi</name>
    <name type="common">Fairy cichlid</name>
    <name type="synonym">Lamprologus brichardi</name>
    <dbReference type="NCBI Taxonomy" id="32507"/>
    <lineage>
        <taxon>Eukaryota</taxon>
        <taxon>Metazoa</taxon>
        <taxon>Chordata</taxon>
        <taxon>Craniata</taxon>
        <taxon>Vertebrata</taxon>
        <taxon>Euteleostomi</taxon>
        <taxon>Actinopterygii</taxon>
        <taxon>Neopterygii</taxon>
        <taxon>Teleostei</taxon>
        <taxon>Neoteleostei</taxon>
        <taxon>Acanthomorphata</taxon>
        <taxon>Ovalentaria</taxon>
        <taxon>Cichlomorphae</taxon>
        <taxon>Cichliformes</taxon>
        <taxon>Cichlidae</taxon>
        <taxon>African cichlids</taxon>
        <taxon>Pseudocrenilabrinae</taxon>
        <taxon>Lamprologini</taxon>
        <taxon>Neolamprologus</taxon>
    </lineage>
</organism>
<dbReference type="PANTHER" id="PTHR24020">
    <property type="entry name" value="COLLAGEN ALPHA"/>
    <property type="match status" value="1"/>
</dbReference>
<dbReference type="PROSITE" id="PS50234">
    <property type="entry name" value="VWFA"/>
    <property type="match status" value="1"/>
</dbReference>
<evidence type="ECO:0000256" key="4">
    <source>
        <dbReference type="ARBA" id="ARBA00022737"/>
    </source>
</evidence>
<keyword evidence="8" id="KW-1185">Reference proteome</keyword>
<keyword evidence="3" id="KW-0732">Signal</keyword>
<dbReference type="FunFam" id="3.40.50.410:FF:000004">
    <property type="entry name" value="collagen alpha-6(VI) chain"/>
    <property type="match status" value="1"/>
</dbReference>
<dbReference type="OMA" id="ECWISSE"/>
<evidence type="ECO:0000313" key="8">
    <source>
        <dbReference type="Proteomes" id="UP000261580"/>
    </source>
</evidence>
<sequence length="242" mass="26150">IISVVSSSHPESECLSDNEIMIPFTGCKAAKLADFVFIVDESGSIGSENFDLVRSFLLSIVSGLDVGDKRVRVGIVTYSDRATALVYLNSFNETDSLLNFIKILPYRGGGTNTGAALDFTRENIFTEDAGSRKDKGVQQVAVVITDGESQDNVTEAAAALRRAGVTVYAVGVQNANEAELNQIASHPPNKHVFIVDTFDKLKGLKKNLQRTLCYNIIHQAVSVSTRRAGIKEGVDQHALTLS</sequence>
<dbReference type="GeneTree" id="ENSGT00940000155619"/>
<keyword evidence="5" id="KW-0325">Glycoprotein</keyword>
<proteinExistence type="predicted"/>
<evidence type="ECO:0000256" key="5">
    <source>
        <dbReference type="ARBA" id="ARBA00023180"/>
    </source>
</evidence>
<name>A0A3Q4G2W4_NEOBR</name>
<dbReference type="PRINTS" id="PR00453">
    <property type="entry name" value="VWFADOMAIN"/>
</dbReference>
<dbReference type="SMART" id="SM00327">
    <property type="entry name" value="VWA"/>
    <property type="match status" value="1"/>
</dbReference>
<dbReference type="GO" id="GO:0005576">
    <property type="term" value="C:extracellular region"/>
    <property type="evidence" value="ECO:0007669"/>
    <property type="project" value="UniProtKB-SubCell"/>
</dbReference>
<dbReference type="Ensembl" id="ENSNBRT00000000273.1">
    <property type="protein sequence ID" value="ENSNBRP00000000238.1"/>
    <property type="gene ID" value="ENSNBRG00000000220.1"/>
</dbReference>
<reference evidence="7" key="1">
    <citation type="submission" date="2025-08" db="UniProtKB">
        <authorList>
            <consortium name="Ensembl"/>
        </authorList>
    </citation>
    <scope>IDENTIFICATION</scope>
</reference>